<proteinExistence type="predicted"/>
<evidence type="ECO:0000313" key="2">
    <source>
        <dbReference type="Proteomes" id="UP000254920"/>
    </source>
</evidence>
<gene>
    <name evidence="1" type="ORF">NCTC12475_00636</name>
</gene>
<protein>
    <submittedName>
        <fullName evidence="1">Putative periplasmic protein</fullName>
    </submittedName>
</protein>
<sequence length="154" mass="17147">MNKKIVIIIITIALILGIVLSNISFEKNQNNIISKDQISKNLEPLECNLSEHPCKATYNSKEIEISLSPRPIQVMTPLDLSISGLDSDIKDLNVRFNGVNMDMGTIKANLKSVGLKHMATVTLSACVISVMRYELAVYSGDKDLNIKVYFDVYQ</sequence>
<accession>A0A381DIY5</accession>
<name>A0A381DIY5_9BACT</name>
<dbReference type="STRING" id="32024.GCA_000788295_01038"/>
<dbReference type="Proteomes" id="UP000254920">
    <property type="component" value="Unassembled WGS sequence"/>
</dbReference>
<organism evidence="1 2">
    <name type="scientific">Campylobacter sputorum subsp. sputorum</name>
    <dbReference type="NCBI Taxonomy" id="32024"/>
    <lineage>
        <taxon>Bacteria</taxon>
        <taxon>Pseudomonadati</taxon>
        <taxon>Campylobacterota</taxon>
        <taxon>Epsilonproteobacteria</taxon>
        <taxon>Campylobacterales</taxon>
        <taxon>Campylobacteraceae</taxon>
        <taxon>Campylobacter</taxon>
    </lineage>
</organism>
<reference evidence="1 2" key="1">
    <citation type="submission" date="2018-06" db="EMBL/GenBank/DDBJ databases">
        <authorList>
            <consortium name="Pathogen Informatics"/>
            <person name="Doyle S."/>
        </authorList>
    </citation>
    <scope>NUCLEOTIDE SEQUENCE [LARGE SCALE GENOMIC DNA]</scope>
    <source>
        <strain evidence="1 2">NCTC12475</strain>
    </source>
</reference>
<dbReference type="RefSeq" id="WP_089182848.1">
    <property type="nucleotide sequence ID" value="NZ_CP043427.1"/>
</dbReference>
<dbReference type="GeneID" id="93091076"/>
<keyword evidence="2" id="KW-1185">Reference proteome</keyword>
<dbReference type="OrthoDB" id="5354971at2"/>
<dbReference type="EMBL" id="UFVD01000001">
    <property type="protein sequence ID" value="SUX10441.1"/>
    <property type="molecule type" value="Genomic_DNA"/>
</dbReference>
<dbReference type="AlphaFoldDB" id="A0A381DIY5"/>
<evidence type="ECO:0000313" key="1">
    <source>
        <dbReference type="EMBL" id="SUX10441.1"/>
    </source>
</evidence>